<evidence type="ECO:0000256" key="13">
    <source>
        <dbReference type="SAM" id="Phobius"/>
    </source>
</evidence>
<keyword evidence="8 13" id="KW-0472">Membrane</keyword>
<keyword evidence="11" id="KW-0863">Zinc-finger</keyword>
<evidence type="ECO:0000256" key="6">
    <source>
        <dbReference type="ARBA" id="ARBA00022737"/>
    </source>
</evidence>
<evidence type="ECO:0000256" key="1">
    <source>
        <dbReference type="ARBA" id="ARBA00004167"/>
    </source>
</evidence>
<gene>
    <name evidence="16" type="ORF">MCOR_58268</name>
</gene>
<evidence type="ECO:0000313" key="17">
    <source>
        <dbReference type="Proteomes" id="UP000507470"/>
    </source>
</evidence>
<keyword evidence="4 13" id="KW-0812">Transmembrane</keyword>
<keyword evidence="11" id="KW-0479">Metal-binding</keyword>
<proteinExistence type="inferred from homology"/>
<dbReference type="GO" id="GO:0038023">
    <property type="term" value="F:signaling receptor activity"/>
    <property type="evidence" value="ECO:0007669"/>
    <property type="project" value="TreeGrafter"/>
</dbReference>
<dbReference type="CDD" id="cd19757">
    <property type="entry name" value="Bbox1"/>
    <property type="match status" value="1"/>
</dbReference>
<dbReference type="SUPFAM" id="SSF52058">
    <property type="entry name" value="L domain-like"/>
    <property type="match status" value="1"/>
</dbReference>
<keyword evidence="5" id="KW-0732">Signal</keyword>
<dbReference type="SMART" id="SM00255">
    <property type="entry name" value="TIR"/>
    <property type="match status" value="1"/>
</dbReference>
<evidence type="ECO:0000256" key="10">
    <source>
        <dbReference type="ARBA" id="ARBA00023180"/>
    </source>
</evidence>
<dbReference type="GO" id="GO:0005886">
    <property type="term" value="C:plasma membrane"/>
    <property type="evidence" value="ECO:0007669"/>
    <property type="project" value="TreeGrafter"/>
</dbReference>
<dbReference type="GO" id="GO:0008270">
    <property type="term" value="F:zinc ion binding"/>
    <property type="evidence" value="ECO:0007669"/>
    <property type="project" value="UniProtKB-KW"/>
</dbReference>
<keyword evidence="17" id="KW-1185">Reference proteome</keyword>
<evidence type="ECO:0008006" key="18">
    <source>
        <dbReference type="Google" id="ProtNLM"/>
    </source>
</evidence>
<dbReference type="SUPFAM" id="SSF52200">
    <property type="entry name" value="Toll/Interleukin receptor TIR domain"/>
    <property type="match status" value="1"/>
</dbReference>
<evidence type="ECO:0000256" key="4">
    <source>
        <dbReference type="ARBA" id="ARBA00022692"/>
    </source>
</evidence>
<keyword evidence="6" id="KW-0677">Repeat</keyword>
<dbReference type="PROSITE" id="PS50104">
    <property type="entry name" value="TIR"/>
    <property type="match status" value="1"/>
</dbReference>
<evidence type="ECO:0000313" key="16">
    <source>
        <dbReference type="EMBL" id="CAC5426572.1"/>
    </source>
</evidence>
<keyword evidence="3" id="KW-0433">Leucine-rich repeat</keyword>
<evidence type="ECO:0000256" key="2">
    <source>
        <dbReference type="ARBA" id="ARBA00009634"/>
    </source>
</evidence>
<accession>A0A6J8F363</accession>
<dbReference type="Proteomes" id="UP000507470">
    <property type="component" value="Unassembled WGS sequence"/>
</dbReference>
<organism evidence="16 17">
    <name type="scientific">Mytilus coruscus</name>
    <name type="common">Sea mussel</name>
    <dbReference type="NCBI Taxonomy" id="42192"/>
    <lineage>
        <taxon>Eukaryota</taxon>
        <taxon>Metazoa</taxon>
        <taxon>Spiralia</taxon>
        <taxon>Lophotrochozoa</taxon>
        <taxon>Mollusca</taxon>
        <taxon>Bivalvia</taxon>
        <taxon>Autobranchia</taxon>
        <taxon>Pteriomorphia</taxon>
        <taxon>Mytilida</taxon>
        <taxon>Mytiloidea</taxon>
        <taxon>Mytilidae</taxon>
        <taxon>Mytilinae</taxon>
        <taxon>Mytilus</taxon>
    </lineage>
</organism>
<evidence type="ECO:0000256" key="11">
    <source>
        <dbReference type="PROSITE-ProRule" id="PRU00024"/>
    </source>
</evidence>
<feature type="compositionally biased region" description="Acidic residues" evidence="12">
    <location>
        <begin position="339"/>
        <end position="350"/>
    </location>
</feature>
<feature type="region of interest" description="Disordered" evidence="12">
    <location>
        <begin position="1"/>
        <end position="27"/>
    </location>
</feature>
<evidence type="ECO:0000256" key="12">
    <source>
        <dbReference type="SAM" id="MobiDB-lite"/>
    </source>
</evidence>
<dbReference type="PANTHER" id="PTHR24365">
    <property type="entry name" value="TOLL-LIKE RECEPTOR"/>
    <property type="match status" value="1"/>
</dbReference>
<dbReference type="GO" id="GO:0007165">
    <property type="term" value="P:signal transduction"/>
    <property type="evidence" value="ECO:0007669"/>
    <property type="project" value="InterPro"/>
</dbReference>
<evidence type="ECO:0000256" key="8">
    <source>
        <dbReference type="ARBA" id="ARBA00023136"/>
    </source>
</evidence>
<keyword evidence="7 13" id="KW-1133">Transmembrane helix</keyword>
<dbReference type="PROSITE" id="PS51450">
    <property type="entry name" value="LRR"/>
    <property type="match status" value="1"/>
</dbReference>
<dbReference type="InterPro" id="IPR032675">
    <property type="entry name" value="LRR_dom_sf"/>
</dbReference>
<evidence type="ECO:0000259" key="14">
    <source>
        <dbReference type="PROSITE" id="PS50104"/>
    </source>
</evidence>
<dbReference type="PANTHER" id="PTHR24365:SF541">
    <property type="entry name" value="PROTEIN TOLL-RELATED"/>
    <property type="match status" value="1"/>
</dbReference>
<dbReference type="AlphaFoldDB" id="A0A6J8F363"/>
<dbReference type="Pfam" id="PF01582">
    <property type="entry name" value="TIR"/>
    <property type="match status" value="1"/>
</dbReference>
<keyword evidence="11" id="KW-0862">Zinc</keyword>
<dbReference type="OrthoDB" id="10068119at2759"/>
<evidence type="ECO:0000256" key="9">
    <source>
        <dbReference type="ARBA" id="ARBA00023170"/>
    </source>
</evidence>
<dbReference type="Pfam" id="PF13855">
    <property type="entry name" value="LRR_8"/>
    <property type="match status" value="2"/>
</dbReference>
<sequence length="1247" mass="145889">MELIKFKREKRSEKRKKTTQEEKDKSVDQYDWHDFLSKGKIKDLSTKCYEKCQNKRSNEPQAKEIESDSDEDCDIMSDVSEEEINFEICSTSDIDSTSEIGDEINAPPVVVNRFGRCDHCEQEQALKKCFDCELLYCIECVSIIHSKRKLQTHKIKDISCEKIDICQQCNKQNAELECKDCELVKFHADPEHFKKAFMYECNRHWDINGQFDSTKRSMEFIKGDNPNEVGALLESKILKPGDNKKLEFNISKLKNIDSVLDSLIKEIRDHKDDIHDSTGRTVLKPYFSMDHQFNVKMLTEFNRLQASVNETIINCNTLDLKYKELFGKRSMRAGRSEGVNDENQDVEMNESESKEEKCGSDATETSHIEHGTYLEQLIFQDIYHSRYLFVNMNKIHLFPLYVIFLTFHSGFSETCRINERGNHVIADCKRLGLQDIPTNLPVNISELDLSYNNISFLKKYAFERFRSMTVLNIDNNNVDRMEPKTFMGLTKLRLLSMKHNKFDISSTIFKRIFKPLSSLNHLDIRNNMDKLIIKTIVQYPFFGDLLNLIDLYIDLAEKPIFNSSGFELLLNLHTIRFETCYLKQMLNDTLIYLPSNITTIYFHKCYSYISFVEPNFLRPFPALTELNMHLVNIKLEDALTLLYPFTGKEMASIIFKRLEGSAAKPVFITGDMVKYLIEICVHTLVLAQSDIVGYEQHSLLAFKYPQCLEYVVFSGNRFSLSYDSHLIELLIFAKKATNLKFFDISYNAVNFNSVKYCNIEALKNDSYRNEIYNNGCEVQYTNKQYSNANSNENFRYSKMADGSNTTITLPDNLTFFRCSHYMTSYIEHGVNMFVRHSDSLRYVDLSYFKIAKFPEIYSVTPFNIKYFDLSGFNSMLFIHKSSVHIFQNVETAILKDARIDETIKKNGNIFKLFPTVEKFDISYNTLWYLNEDSFLINTKLKNLNMANNLLSAIPNAVMSLSHLNTLDIRYNRIQTIDETVRAWLDAKSESENFYLFIKGNSLKCTCETANFIEWLFQTKVIFDQQNKKYNCTLTNGTEANMLSVYKRFHDHFGECNNKNWLRIGIVLLASFVIFTIPFAIIYNFRWKITYWIYINFRKVVEHRLEKKFKYDIYLAYADDKIQWAREVLLPRIECSWNMTVCLEDRDFSVGMAKADAIASAVAESKHAIFIISEIYQHDAWSKYEIERIEYEKCSNYMQKIVVIVKDESISCIPSELKNILQHLTVIEWTDDETAWDKLRMALFTESY</sequence>
<keyword evidence="10" id="KW-0325">Glycoprotein</keyword>
<evidence type="ECO:0000256" key="5">
    <source>
        <dbReference type="ARBA" id="ARBA00022729"/>
    </source>
</evidence>
<comment type="similarity">
    <text evidence="2">Belongs to the Toll-like receptor family.</text>
</comment>
<dbReference type="Gene3D" id="3.80.10.10">
    <property type="entry name" value="Ribonuclease Inhibitor"/>
    <property type="match status" value="2"/>
</dbReference>
<evidence type="ECO:0000256" key="3">
    <source>
        <dbReference type="ARBA" id="ARBA00022614"/>
    </source>
</evidence>
<protein>
    <recommendedName>
        <fullName evidence="18">TIR domain-containing protein</fullName>
    </recommendedName>
</protein>
<evidence type="ECO:0000259" key="15">
    <source>
        <dbReference type="PROSITE" id="PS50119"/>
    </source>
</evidence>
<dbReference type="Gene3D" id="3.40.50.10140">
    <property type="entry name" value="Toll/interleukin-1 receptor homology (TIR) domain"/>
    <property type="match status" value="1"/>
</dbReference>
<dbReference type="InterPro" id="IPR001611">
    <property type="entry name" value="Leu-rich_rpt"/>
</dbReference>
<feature type="transmembrane region" description="Helical" evidence="13">
    <location>
        <begin position="1060"/>
        <end position="1084"/>
    </location>
</feature>
<evidence type="ECO:0000256" key="7">
    <source>
        <dbReference type="ARBA" id="ARBA00022989"/>
    </source>
</evidence>
<dbReference type="InterPro" id="IPR000157">
    <property type="entry name" value="TIR_dom"/>
</dbReference>
<feature type="region of interest" description="Disordered" evidence="12">
    <location>
        <begin position="335"/>
        <end position="359"/>
    </location>
</feature>
<dbReference type="PROSITE" id="PS50119">
    <property type="entry name" value="ZF_BBOX"/>
    <property type="match status" value="1"/>
</dbReference>
<feature type="domain" description="B box-type" evidence="15">
    <location>
        <begin position="112"/>
        <end position="158"/>
    </location>
</feature>
<dbReference type="InterPro" id="IPR003591">
    <property type="entry name" value="Leu-rich_rpt_typical-subtyp"/>
</dbReference>
<reference evidence="16 17" key="1">
    <citation type="submission" date="2020-06" db="EMBL/GenBank/DDBJ databases">
        <authorList>
            <person name="Li R."/>
            <person name="Bekaert M."/>
        </authorList>
    </citation>
    <scope>NUCLEOTIDE SEQUENCE [LARGE SCALE GENOMIC DNA]</scope>
    <source>
        <strain evidence="17">wild</strain>
    </source>
</reference>
<feature type="domain" description="TIR" evidence="14">
    <location>
        <begin position="1108"/>
        <end position="1242"/>
    </location>
</feature>
<dbReference type="EMBL" id="CACVKT020010437">
    <property type="protein sequence ID" value="CAC5426572.1"/>
    <property type="molecule type" value="Genomic_DNA"/>
</dbReference>
<dbReference type="SMART" id="SM00369">
    <property type="entry name" value="LRR_TYP"/>
    <property type="match status" value="4"/>
</dbReference>
<dbReference type="InterPro" id="IPR000315">
    <property type="entry name" value="Znf_B-box"/>
</dbReference>
<comment type="subcellular location">
    <subcellularLocation>
        <location evidence="1">Membrane</location>
        <topology evidence="1">Single-pass membrane protein</topology>
    </subcellularLocation>
</comment>
<keyword evidence="9" id="KW-0675">Receptor</keyword>
<name>A0A6J8F363_MYTCO</name>
<dbReference type="InterPro" id="IPR035897">
    <property type="entry name" value="Toll_tir_struct_dom_sf"/>
</dbReference>